<dbReference type="PANTHER" id="PTHR15503:SF42">
    <property type="entry name" value="ZINC FINGER, CCHC-TYPE, RETROTRANSPOSON GAG DOMAIN, ASPARTIC PEPTIDASE DOMAIN PROTEIN-RELATED"/>
    <property type="match status" value="1"/>
</dbReference>
<dbReference type="Pfam" id="PF03732">
    <property type="entry name" value="Retrotrans_gag"/>
    <property type="match status" value="1"/>
</dbReference>
<dbReference type="GO" id="GO:0008270">
    <property type="term" value="F:zinc ion binding"/>
    <property type="evidence" value="ECO:0007669"/>
    <property type="project" value="UniProtKB-KW"/>
</dbReference>
<evidence type="ECO:0000313" key="3">
    <source>
        <dbReference type="Proteomes" id="UP000087766"/>
    </source>
</evidence>
<dbReference type="InterPro" id="IPR001969">
    <property type="entry name" value="Aspartic_peptidase_AS"/>
</dbReference>
<dbReference type="RefSeq" id="XP_014503127.1">
    <property type="nucleotide sequence ID" value="XM_014647641.1"/>
</dbReference>
<dbReference type="InterPro" id="IPR021109">
    <property type="entry name" value="Peptidase_aspartic_dom_sf"/>
</dbReference>
<dbReference type="SUPFAM" id="SSF57756">
    <property type="entry name" value="Retrovirus zinc finger-like domains"/>
    <property type="match status" value="1"/>
</dbReference>
<dbReference type="AlphaFoldDB" id="A0A1S3UAS0"/>
<dbReference type="Pfam" id="PF08284">
    <property type="entry name" value="RVP_2"/>
    <property type="match status" value="1"/>
</dbReference>
<evidence type="ECO:0000256" key="1">
    <source>
        <dbReference type="PROSITE-ProRule" id="PRU00047"/>
    </source>
</evidence>
<keyword evidence="1" id="KW-0863">Zinc-finger</keyword>
<sequence>MNDFLRHNPAKFNGNATPDEADDWICNLEKIFEAIECTEGQKLVFATYMLVGEAEYWWRGVRRGMDTRGEVATWEDFKARFLEHYFPASAKQQRESQFLALQQGSMSVQDYKERFEYLARFYTQNMSEDLKCRRFEQGLYLARSRGKQHKKPYERPQQSRPGLLKCFECGGNHIRRNCPKLSDVRKEVRTCFTCNKPGHISLYCPEKKSFGGTPQKSTNGGKPQAAGRVFAMSGAEAEKSGNLILDTCSLFGRNVHVLFDSGATHSFISLFCVENLGLSMFDLGCELVVSTPTSGQVSTSSVCVGCPIEVAGHKS</sequence>
<dbReference type="PANTHER" id="PTHR15503">
    <property type="entry name" value="LDOC1 RELATED"/>
    <property type="match status" value="1"/>
</dbReference>
<dbReference type="STRING" id="3916.A0A1S3UAS0"/>
<dbReference type="InterPro" id="IPR032567">
    <property type="entry name" value="RTL1-rel"/>
</dbReference>
<name>A0A1S3UAS0_VIGRR</name>
<protein>
    <submittedName>
        <fullName evidence="4">Uncharacterized protein LOC106763451</fullName>
    </submittedName>
</protein>
<keyword evidence="3" id="KW-1185">Reference proteome</keyword>
<dbReference type="PROSITE" id="PS00141">
    <property type="entry name" value="ASP_PROTEASE"/>
    <property type="match status" value="1"/>
</dbReference>
<dbReference type="GO" id="GO:0006508">
    <property type="term" value="P:proteolysis"/>
    <property type="evidence" value="ECO:0007669"/>
    <property type="project" value="InterPro"/>
</dbReference>
<dbReference type="InterPro" id="IPR001878">
    <property type="entry name" value="Znf_CCHC"/>
</dbReference>
<dbReference type="InterPro" id="IPR036875">
    <property type="entry name" value="Znf_CCHC_sf"/>
</dbReference>
<dbReference type="InterPro" id="IPR005162">
    <property type="entry name" value="Retrotrans_gag_dom"/>
</dbReference>
<keyword evidence="1" id="KW-0862">Zinc</keyword>
<dbReference type="GO" id="GO:0003676">
    <property type="term" value="F:nucleic acid binding"/>
    <property type="evidence" value="ECO:0007669"/>
    <property type="project" value="InterPro"/>
</dbReference>
<evidence type="ECO:0000259" key="2">
    <source>
        <dbReference type="PROSITE" id="PS50158"/>
    </source>
</evidence>
<keyword evidence="1" id="KW-0479">Metal-binding</keyword>
<evidence type="ECO:0000313" key="4">
    <source>
        <dbReference type="RefSeq" id="XP_014503127.1"/>
    </source>
</evidence>
<dbReference type="Gene3D" id="4.10.60.10">
    <property type="entry name" value="Zinc finger, CCHC-type"/>
    <property type="match status" value="1"/>
</dbReference>
<organism evidence="3 4">
    <name type="scientific">Vigna radiata var. radiata</name>
    <name type="common">Mung bean</name>
    <name type="synonym">Phaseolus aureus</name>
    <dbReference type="NCBI Taxonomy" id="3916"/>
    <lineage>
        <taxon>Eukaryota</taxon>
        <taxon>Viridiplantae</taxon>
        <taxon>Streptophyta</taxon>
        <taxon>Embryophyta</taxon>
        <taxon>Tracheophyta</taxon>
        <taxon>Spermatophyta</taxon>
        <taxon>Magnoliopsida</taxon>
        <taxon>eudicotyledons</taxon>
        <taxon>Gunneridae</taxon>
        <taxon>Pentapetalae</taxon>
        <taxon>rosids</taxon>
        <taxon>fabids</taxon>
        <taxon>Fabales</taxon>
        <taxon>Fabaceae</taxon>
        <taxon>Papilionoideae</taxon>
        <taxon>50 kb inversion clade</taxon>
        <taxon>NPAAA clade</taxon>
        <taxon>indigoferoid/millettioid clade</taxon>
        <taxon>Phaseoleae</taxon>
        <taxon>Vigna</taxon>
    </lineage>
</organism>
<dbReference type="GeneID" id="106763451"/>
<dbReference type="Gene3D" id="2.40.70.10">
    <property type="entry name" value="Acid Proteases"/>
    <property type="match status" value="1"/>
</dbReference>
<dbReference type="OrthoDB" id="1435046at2759"/>
<feature type="domain" description="CCHC-type" evidence="2">
    <location>
        <begin position="191"/>
        <end position="206"/>
    </location>
</feature>
<dbReference type="KEGG" id="vra:106763451"/>
<accession>A0A1S3UAS0</accession>
<gene>
    <name evidence="4" type="primary">LOC106763451</name>
</gene>
<dbReference type="CDD" id="cd00303">
    <property type="entry name" value="retropepsin_like"/>
    <property type="match status" value="1"/>
</dbReference>
<dbReference type="PROSITE" id="PS50158">
    <property type="entry name" value="ZF_CCHC"/>
    <property type="match status" value="1"/>
</dbReference>
<dbReference type="Proteomes" id="UP000087766">
    <property type="component" value="Chromosome 6"/>
</dbReference>
<dbReference type="SMART" id="SM00343">
    <property type="entry name" value="ZnF_C2HC"/>
    <property type="match status" value="2"/>
</dbReference>
<proteinExistence type="predicted"/>
<dbReference type="GO" id="GO:0004190">
    <property type="term" value="F:aspartic-type endopeptidase activity"/>
    <property type="evidence" value="ECO:0007669"/>
    <property type="project" value="InterPro"/>
</dbReference>
<reference evidence="3" key="1">
    <citation type="journal article" date="2014" name="Nat. Commun.">
        <title>Genome sequence of mungbean and insights into evolution within Vigna species.</title>
        <authorList>
            <person name="Kang Y.J."/>
            <person name="Kim S.K."/>
            <person name="Kim M.Y."/>
            <person name="Lestari P."/>
            <person name="Kim K.H."/>
            <person name="Ha B.K."/>
            <person name="Jun T.H."/>
            <person name="Hwang W.J."/>
            <person name="Lee T."/>
            <person name="Lee J."/>
            <person name="Shim S."/>
            <person name="Yoon M.Y."/>
            <person name="Jang Y.E."/>
            <person name="Han K.S."/>
            <person name="Taeprayoon P."/>
            <person name="Yoon N."/>
            <person name="Somta P."/>
            <person name="Tanya P."/>
            <person name="Kim K.S."/>
            <person name="Gwag J.G."/>
            <person name="Moon J.K."/>
            <person name="Lee Y.H."/>
            <person name="Park B.S."/>
            <person name="Bombarely A."/>
            <person name="Doyle J.J."/>
            <person name="Jackson S.A."/>
            <person name="Schafleitner R."/>
            <person name="Srinives P."/>
            <person name="Varshney R.K."/>
            <person name="Lee S.H."/>
        </authorList>
    </citation>
    <scope>NUCLEOTIDE SEQUENCE [LARGE SCALE GENOMIC DNA]</scope>
    <source>
        <strain evidence="3">cv. VC1973A</strain>
    </source>
</reference>
<reference evidence="4" key="2">
    <citation type="submission" date="2025-08" db="UniProtKB">
        <authorList>
            <consortium name="RefSeq"/>
        </authorList>
    </citation>
    <scope>IDENTIFICATION</scope>
    <source>
        <tissue evidence="4">Leaf</tissue>
    </source>
</reference>